<dbReference type="OrthoDB" id="4835952at2759"/>
<protein>
    <submittedName>
        <fullName evidence="2">Uncharacterized protein</fullName>
    </submittedName>
</protein>
<name>A0A086SU72_HAPC1</name>
<dbReference type="AlphaFoldDB" id="A0A086SU72"/>
<proteinExistence type="predicted"/>
<dbReference type="HOGENOM" id="CLU_2637496_0_0_1"/>
<keyword evidence="1" id="KW-0732">Signal</keyword>
<dbReference type="EMBL" id="JPKY01000178">
    <property type="protein sequence ID" value="KFH40654.1"/>
    <property type="molecule type" value="Genomic_DNA"/>
</dbReference>
<evidence type="ECO:0000313" key="3">
    <source>
        <dbReference type="Proteomes" id="UP000029964"/>
    </source>
</evidence>
<feature type="chain" id="PRO_5001814977" evidence="1">
    <location>
        <begin position="20"/>
        <end position="77"/>
    </location>
</feature>
<dbReference type="Proteomes" id="UP000029964">
    <property type="component" value="Unassembled WGS sequence"/>
</dbReference>
<evidence type="ECO:0000256" key="1">
    <source>
        <dbReference type="SAM" id="SignalP"/>
    </source>
</evidence>
<gene>
    <name evidence="2" type="ORF">ACRE_086390</name>
</gene>
<sequence>MKFSLFSVVALLGVTAAAASSNGGAPRGFDVKVKRQRPDVNVPTMTDINGNVVPYNRDGVVQVQKLKAKRAAAAKAK</sequence>
<keyword evidence="3" id="KW-1185">Reference proteome</keyword>
<accession>A0A086SU72</accession>
<comment type="caution">
    <text evidence="2">The sequence shown here is derived from an EMBL/GenBank/DDBJ whole genome shotgun (WGS) entry which is preliminary data.</text>
</comment>
<organism evidence="2 3">
    <name type="scientific">Hapsidospora chrysogenum (strain ATCC 11550 / CBS 779.69 / DSM 880 / IAM 14645 / JCM 23072 / IMI 49137)</name>
    <name type="common">Acremonium chrysogenum</name>
    <dbReference type="NCBI Taxonomy" id="857340"/>
    <lineage>
        <taxon>Eukaryota</taxon>
        <taxon>Fungi</taxon>
        <taxon>Dikarya</taxon>
        <taxon>Ascomycota</taxon>
        <taxon>Pezizomycotina</taxon>
        <taxon>Sordariomycetes</taxon>
        <taxon>Hypocreomycetidae</taxon>
        <taxon>Hypocreales</taxon>
        <taxon>Bionectriaceae</taxon>
        <taxon>Hapsidospora</taxon>
    </lineage>
</organism>
<feature type="signal peptide" evidence="1">
    <location>
        <begin position="1"/>
        <end position="19"/>
    </location>
</feature>
<evidence type="ECO:0000313" key="2">
    <source>
        <dbReference type="EMBL" id="KFH40654.1"/>
    </source>
</evidence>
<reference evidence="3" key="1">
    <citation type="journal article" date="2014" name="Genome Announc.">
        <title>Genome sequence and annotation of Acremonium chrysogenum, producer of the beta-lactam antibiotic cephalosporin C.</title>
        <authorList>
            <person name="Terfehr D."/>
            <person name="Dahlmann T.A."/>
            <person name="Specht T."/>
            <person name="Zadra I."/>
            <person name="Kuernsteiner H."/>
            <person name="Kueck U."/>
        </authorList>
    </citation>
    <scope>NUCLEOTIDE SEQUENCE [LARGE SCALE GENOMIC DNA]</scope>
    <source>
        <strain evidence="3">ATCC 11550 / CBS 779.69 / DSM 880 / IAM 14645 / JCM 23072 / IMI 49137</strain>
    </source>
</reference>